<comment type="caution">
    <text evidence="1">The sequence shown here is derived from an EMBL/GenBank/DDBJ whole genome shotgun (WGS) entry which is preliminary data.</text>
</comment>
<keyword evidence="2" id="KW-1185">Reference proteome</keyword>
<evidence type="ECO:0000313" key="1">
    <source>
        <dbReference type="EMBL" id="KAF4121533.1"/>
    </source>
</evidence>
<name>A0A9P5CZF9_9HYPO</name>
<dbReference type="Proteomes" id="UP000749293">
    <property type="component" value="Unassembled WGS sequence"/>
</dbReference>
<reference evidence="1" key="1">
    <citation type="submission" date="2020-03" db="EMBL/GenBank/DDBJ databases">
        <title>Site-based positive gene gene selection in Geosmithia morbida across the United States reveals a broad range of putative effectors and factors for local host and environmental adapation.</title>
        <authorList>
            <person name="Onufrak A."/>
            <person name="Murdoch R.W."/>
            <person name="Gazis R."/>
            <person name="Huff M."/>
            <person name="Staton M."/>
            <person name="Klingeman W."/>
            <person name="Hadziabdic D."/>
        </authorList>
    </citation>
    <scope>NUCLEOTIDE SEQUENCE</scope>
    <source>
        <strain evidence="1">1262</strain>
    </source>
</reference>
<dbReference type="GeneID" id="55968171"/>
<accession>A0A9P5CZF9</accession>
<gene>
    <name evidence="1" type="ORF">GMORB2_1941</name>
</gene>
<dbReference type="InterPro" id="IPR023213">
    <property type="entry name" value="CAT-like_dom_sf"/>
</dbReference>
<evidence type="ECO:0000313" key="2">
    <source>
        <dbReference type="Proteomes" id="UP000749293"/>
    </source>
</evidence>
<protein>
    <submittedName>
        <fullName evidence="1">Uncharacterized protein</fullName>
    </submittedName>
</protein>
<dbReference type="AlphaFoldDB" id="A0A9P5CZF9"/>
<dbReference type="OrthoDB" id="21502at2759"/>
<dbReference type="RefSeq" id="XP_035320185.1">
    <property type="nucleotide sequence ID" value="XM_035463921.1"/>
</dbReference>
<proteinExistence type="predicted"/>
<dbReference type="EMBL" id="JAANYQ010000012">
    <property type="protein sequence ID" value="KAF4121533.1"/>
    <property type="molecule type" value="Genomic_DNA"/>
</dbReference>
<sequence>MPSLAFLTRRGGLGSGSCREGLLGFVDEYPDDIVYPLHTLDTTKTLKKLNVLWTYRFNDVLDADKLDASLTRLLEIGDWRKAGGRLRTRLHDGRLEIHTPRDYSAKRPATTFTRSDETDCCIACHPVASTLPEQSDEAYAQRWNQDLTRLALRRDIPTTLQGYTDRDVPMISVHVVSFRDATLVGVAWPHVLMDAAGQLELMRAWSLVLAGREAEVAPVLGALTDPLWEAAGPEAGEKEPCLLEKARMTLLGVVRLVSRLVWTEVVEVPPEYGVIFLPRRSVYEIQARCIADGLGLDVNSSDESVTTASQETKAYVGVNDAVTAWLTQQVVLSQGTAAAAAASATTTRGQKGQKRERQRHVTVVGALNARYRLPSLLDAPGVHVQNMILATFTFLSPGVARGPLGGIAQAHRRCLREQATQRQAQSYLWDRLRGHASARDLRPFFGDPGALLIFINNLTKMDMYNVADFGPAVVEQTTQKRGGEVGGAVEAGDVRPGKVAFYNMRAYNTTDRAGRNFFTIYGRDHGGGCWIGVHLAPRTWERVNKALEEL</sequence>
<dbReference type="Gene3D" id="3.30.559.10">
    <property type="entry name" value="Chloramphenicol acetyltransferase-like domain"/>
    <property type="match status" value="2"/>
</dbReference>
<organism evidence="1 2">
    <name type="scientific">Geosmithia morbida</name>
    <dbReference type="NCBI Taxonomy" id="1094350"/>
    <lineage>
        <taxon>Eukaryota</taxon>
        <taxon>Fungi</taxon>
        <taxon>Dikarya</taxon>
        <taxon>Ascomycota</taxon>
        <taxon>Pezizomycotina</taxon>
        <taxon>Sordariomycetes</taxon>
        <taxon>Hypocreomycetidae</taxon>
        <taxon>Hypocreales</taxon>
        <taxon>Bionectriaceae</taxon>
        <taxon>Geosmithia</taxon>
    </lineage>
</organism>